<dbReference type="AlphaFoldDB" id="J3L735"/>
<reference evidence="1" key="2">
    <citation type="submission" date="2013-04" db="UniProtKB">
        <authorList>
            <consortium name="EnsemblPlants"/>
        </authorList>
    </citation>
    <scope>IDENTIFICATION</scope>
</reference>
<name>J3L735_ORYBR</name>
<evidence type="ECO:0000313" key="1">
    <source>
        <dbReference type="EnsemblPlants" id="OB01G50410.1"/>
    </source>
</evidence>
<dbReference type="Proteomes" id="UP000006038">
    <property type="component" value="Chromosome 1"/>
</dbReference>
<dbReference type="Gramene" id="OB01G50410.1">
    <property type="protein sequence ID" value="OB01G50410.1"/>
    <property type="gene ID" value="OB01G50410"/>
</dbReference>
<protein>
    <submittedName>
        <fullName evidence="1">Uncharacterized protein</fullName>
    </submittedName>
</protein>
<dbReference type="EnsemblPlants" id="OB01G50410.1">
    <property type="protein sequence ID" value="OB01G50410.1"/>
    <property type="gene ID" value="OB01G50410"/>
</dbReference>
<proteinExistence type="predicted"/>
<keyword evidence="2" id="KW-1185">Reference proteome</keyword>
<reference evidence="1" key="1">
    <citation type="journal article" date="2013" name="Nat. Commun.">
        <title>Whole-genome sequencing of Oryza brachyantha reveals mechanisms underlying Oryza genome evolution.</title>
        <authorList>
            <person name="Chen J."/>
            <person name="Huang Q."/>
            <person name="Gao D."/>
            <person name="Wang J."/>
            <person name="Lang Y."/>
            <person name="Liu T."/>
            <person name="Li B."/>
            <person name="Bai Z."/>
            <person name="Luis Goicoechea J."/>
            <person name="Liang C."/>
            <person name="Chen C."/>
            <person name="Zhang W."/>
            <person name="Sun S."/>
            <person name="Liao Y."/>
            <person name="Zhang X."/>
            <person name="Yang L."/>
            <person name="Song C."/>
            <person name="Wang M."/>
            <person name="Shi J."/>
            <person name="Liu G."/>
            <person name="Liu J."/>
            <person name="Zhou H."/>
            <person name="Zhou W."/>
            <person name="Yu Q."/>
            <person name="An N."/>
            <person name="Chen Y."/>
            <person name="Cai Q."/>
            <person name="Wang B."/>
            <person name="Liu B."/>
            <person name="Min J."/>
            <person name="Huang Y."/>
            <person name="Wu H."/>
            <person name="Li Z."/>
            <person name="Zhang Y."/>
            <person name="Yin Y."/>
            <person name="Song W."/>
            <person name="Jiang J."/>
            <person name="Jackson S.A."/>
            <person name="Wing R.A."/>
            <person name="Wang J."/>
            <person name="Chen M."/>
        </authorList>
    </citation>
    <scope>NUCLEOTIDE SEQUENCE [LARGE SCALE GENOMIC DNA]</scope>
    <source>
        <strain evidence="1">cv. IRGC 101232</strain>
    </source>
</reference>
<evidence type="ECO:0000313" key="2">
    <source>
        <dbReference type="Proteomes" id="UP000006038"/>
    </source>
</evidence>
<accession>J3L735</accession>
<sequence>FHFLTSSLSPCSHLLLAVEVNSAPLPPPPPPLLHPSPALLSLASSFFHGRKGWGDDAHEAIHFDPCHPGPIYILVGTHLQSLLAAAAAAVRSLPLPLPLLLPPLISLLLPAKLLLCFRCFFSTPLLFPHFCLLCHAHEKLLPLPSRTLSPGSPPS</sequence>
<dbReference type="HOGENOM" id="CLU_1700024_0_0_1"/>
<organism evidence="1">
    <name type="scientific">Oryza brachyantha</name>
    <name type="common">malo sina</name>
    <dbReference type="NCBI Taxonomy" id="4533"/>
    <lineage>
        <taxon>Eukaryota</taxon>
        <taxon>Viridiplantae</taxon>
        <taxon>Streptophyta</taxon>
        <taxon>Embryophyta</taxon>
        <taxon>Tracheophyta</taxon>
        <taxon>Spermatophyta</taxon>
        <taxon>Magnoliopsida</taxon>
        <taxon>Liliopsida</taxon>
        <taxon>Poales</taxon>
        <taxon>Poaceae</taxon>
        <taxon>BOP clade</taxon>
        <taxon>Oryzoideae</taxon>
        <taxon>Oryzeae</taxon>
        <taxon>Oryzinae</taxon>
        <taxon>Oryza</taxon>
    </lineage>
</organism>